<protein>
    <submittedName>
        <fullName evidence="2">Uncharacterized protein</fullName>
    </submittedName>
</protein>
<organism evidence="2 3">
    <name type="scientific">Lactuca sativa</name>
    <name type="common">Garden lettuce</name>
    <dbReference type="NCBI Taxonomy" id="4236"/>
    <lineage>
        <taxon>Eukaryota</taxon>
        <taxon>Viridiplantae</taxon>
        <taxon>Streptophyta</taxon>
        <taxon>Embryophyta</taxon>
        <taxon>Tracheophyta</taxon>
        <taxon>Spermatophyta</taxon>
        <taxon>Magnoliopsida</taxon>
        <taxon>eudicotyledons</taxon>
        <taxon>Gunneridae</taxon>
        <taxon>Pentapetalae</taxon>
        <taxon>asterids</taxon>
        <taxon>campanulids</taxon>
        <taxon>Asterales</taxon>
        <taxon>Asteraceae</taxon>
        <taxon>Cichorioideae</taxon>
        <taxon>Cichorieae</taxon>
        <taxon>Lactucinae</taxon>
        <taxon>Lactuca</taxon>
    </lineage>
</organism>
<keyword evidence="3" id="KW-1185">Reference proteome</keyword>
<proteinExistence type="predicted"/>
<name>A0A9R1X7K4_LACSA</name>
<keyword evidence="1" id="KW-0175">Coiled coil</keyword>
<comment type="caution">
    <text evidence="2">The sequence shown here is derived from an EMBL/GenBank/DDBJ whole genome shotgun (WGS) entry which is preliminary data.</text>
</comment>
<gene>
    <name evidence="2" type="ORF">LSAT_V11C600337080</name>
</gene>
<feature type="coiled-coil region" evidence="1">
    <location>
        <begin position="36"/>
        <end position="67"/>
    </location>
</feature>
<reference evidence="2 3" key="1">
    <citation type="journal article" date="2017" name="Nat. Commun.">
        <title>Genome assembly with in vitro proximity ligation data and whole-genome triplication in lettuce.</title>
        <authorList>
            <person name="Reyes-Chin-Wo S."/>
            <person name="Wang Z."/>
            <person name="Yang X."/>
            <person name="Kozik A."/>
            <person name="Arikit S."/>
            <person name="Song C."/>
            <person name="Xia L."/>
            <person name="Froenicke L."/>
            <person name="Lavelle D.O."/>
            <person name="Truco M.J."/>
            <person name="Xia R."/>
            <person name="Zhu S."/>
            <person name="Xu C."/>
            <person name="Xu H."/>
            <person name="Xu X."/>
            <person name="Cox K."/>
            <person name="Korf I."/>
            <person name="Meyers B.C."/>
            <person name="Michelmore R.W."/>
        </authorList>
    </citation>
    <scope>NUCLEOTIDE SEQUENCE [LARGE SCALE GENOMIC DNA]</scope>
    <source>
        <strain evidence="3">cv. Salinas</strain>
        <tissue evidence="2">Seedlings</tissue>
    </source>
</reference>
<evidence type="ECO:0000256" key="1">
    <source>
        <dbReference type="SAM" id="Coils"/>
    </source>
</evidence>
<accession>A0A9R1X7K4</accession>
<sequence length="102" mass="11890">MEIKEAGYAKLWNYYEEKGVPILSTTETSQSGIKDEVDMKRNVSTLEEELRDNKKKVKKGKEKYEKIFKFMILKLLYSQNLLCPPDKDGVLAHDDMTDILDQ</sequence>
<dbReference type="EMBL" id="NBSK02000006">
    <property type="protein sequence ID" value="KAJ0202371.1"/>
    <property type="molecule type" value="Genomic_DNA"/>
</dbReference>
<evidence type="ECO:0000313" key="3">
    <source>
        <dbReference type="Proteomes" id="UP000235145"/>
    </source>
</evidence>
<dbReference type="AlphaFoldDB" id="A0A9R1X7K4"/>
<evidence type="ECO:0000313" key="2">
    <source>
        <dbReference type="EMBL" id="KAJ0202371.1"/>
    </source>
</evidence>
<dbReference type="Proteomes" id="UP000235145">
    <property type="component" value="Unassembled WGS sequence"/>
</dbReference>